<feature type="transmembrane region" description="Helical" evidence="6">
    <location>
        <begin position="308"/>
        <end position="331"/>
    </location>
</feature>
<dbReference type="Proteomes" id="UP000549695">
    <property type="component" value="Unassembled WGS sequence"/>
</dbReference>
<proteinExistence type="predicted"/>
<dbReference type="InterPro" id="IPR011701">
    <property type="entry name" value="MFS"/>
</dbReference>
<evidence type="ECO:0000313" key="8">
    <source>
        <dbReference type="EMBL" id="NYG05397.1"/>
    </source>
</evidence>
<keyword evidence="2" id="KW-1003">Cell membrane</keyword>
<feature type="transmembrane region" description="Helical" evidence="6">
    <location>
        <begin position="35"/>
        <end position="57"/>
    </location>
</feature>
<evidence type="ECO:0000313" key="9">
    <source>
        <dbReference type="Proteomes" id="UP000549695"/>
    </source>
</evidence>
<comment type="caution">
    <text evidence="8">The sequence shown here is derived from an EMBL/GenBank/DDBJ whole genome shotgun (WGS) entry which is preliminary data.</text>
</comment>
<feature type="transmembrane region" description="Helical" evidence="6">
    <location>
        <begin position="150"/>
        <end position="175"/>
    </location>
</feature>
<feature type="transmembrane region" description="Helical" evidence="6">
    <location>
        <begin position="343"/>
        <end position="362"/>
    </location>
</feature>
<dbReference type="CDD" id="cd06173">
    <property type="entry name" value="MFS_MefA_like"/>
    <property type="match status" value="1"/>
</dbReference>
<dbReference type="AlphaFoldDB" id="A0A852W880"/>
<dbReference type="InterPro" id="IPR036259">
    <property type="entry name" value="MFS_trans_sf"/>
</dbReference>
<name>A0A852W880_PSEA5</name>
<evidence type="ECO:0000256" key="3">
    <source>
        <dbReference type="ARBA" id="ARBA00022692"/>
    </source>
</evidence>
<keyword evidence="9" id="KW-1185">Reference proteome</keyword>
<evidence type="ECO:0000256" key="4">
    <source>
        <dbReference type="ARBA" id="ARBA00022989"/>
    </source>
</evidence>
<feature type="transmembrane region" description="Helical" evidence="6">
    <location>
        <begin position="77"/>
        <end position="104"/>
    </location>
</feature>
<dbReference type="InterPro" id="IPR020846">
    <property type="entry name" value="MFS_dom"/>
</dbReference>
<reference evidence="8 9" key="1">
    <citation type="submission" date="2020-07" db="EMBL/GenBank/DDBJ databases">
        <title>Sequencing the genomes of 1000 actinobacteria strains.</title>
        <authorList>
            <person name="Klenk H.-P."/>
        </authorList>
    </citation>
    <scope>NUCLEOTIDE SEQUENCE [LARGE SCALE GENOMIC DNA]</scope>
    <source>
        <strain evidence="8 9">DSM 44749</strain>
    </source>
</reference>
<feature type="transmembrane region" description="Helical" evidence="6">
    <location>
        <begin position="255"/>
        <end position="276"/>
    </location>
</feature>
<protein>
    <submittedName>
        <fullName evidence="8">MFS family permease</fullName>
    </submittedName>
</protein>
<feature type="transmembrane region" description="Helical" evidence="6">
    <location>
        <begin position="283"/>
        <end position="302"/>
    </location>
</feature>
<feature type="transmembrane region" description="Helical" evidence="6">
    <location>
        <begin position="218"/>
        <end position="243"/>
    </location>
</feature>
<dbReference type="GO" id="GO:0022857">
    <property type="term" value="F:transmembrane transporter activity"/>
    <property type="evidence" value="ECO:0007669"/>
    <property type="project" value="InterPro"/>
</dbReference>
<evidence type="ECO:0000256" key="2">
    <source>
        <dbReference type="ARBA" id="ARBA00022475"/>
    </source>
</evidence>
<dbReference type="GO" id="GO:0005886">
    <property type="term" value="C:plasma membrane"/>
    <property type="evidence" value="ECO:0007669"/>
    <property type="project" value="UniProtKB-SubCell"/>
</dbReference>
<dbReference type="PROSITE" id="PS50850">
    <property type="entry name" value="MFS"/>
    <property type="match status" value="1"/>
</dbReference>
<organism evidence="8 9">
    <name type="scientific">Pseudonocardia alni</name>
    <name type="common">Amycolata alni</name>
    <dbReference type="NCBI Taxonomy" id="33907"/>
    <lineage>
        <taxon>Bacteria</taxon>
        <taxon>Bacillati</taxon>
        <taxon>Actinomycetota</taxon>
        <taxon>Actinomycetes</taxon>
        <taxon>Pseudonocardiales</taxon>
        <taxon>Pseudonocardiaceae</taxon>
        <taxon>Pseudonocardia</taxon>
    </lineage>
</organism>
<dbReference type="Gene3D" id="1.20.1250.20">
    <property type="entry name" value="MFS general substrate transporter like domains"/>
    <property type="match status" value="1"/>
</dbReference>
<keyword evidence="3 6" id="KW-0812">Transmembrane</keyword>
<feature type="transmembrane region" description="Helical" evidence="6">
    <location>
        <begin position="368"/>
        <end position="390"/>
    </location>
</feature>
<dbReference type="PANTHER" id="PTHR23513">
    <property type="entry name" value="INTEGRAL MEMBRANE EFFLUX PROTEIN-RELATED"/>
    <property type="match status" value="1"/>
</dbReference>
<dbReference type="SUPFAM" id="SSF103473">
    <property type="entry name" value="MFS general substrate transporter"/>
    <property type="match status" value="1"/>
</dbReference>
<dbReference type="PANTHER" id="PTHR23513:SF17">
    <property type="entry name" value="MEMBRANE PROTEIN"/>
    <property type="match status" value="1"/>
</dbReference>
<dbReference type="EMBL" id="JACCCZ010000002">
    <property type="protein sequence ID" value="NYG05397.1"/>
    <property type="molecule type" value="Genomic_DNA"/>
</dbReference>
<keyword evidence="4 6" id="KW-1133">Transmembrane helix</keyword>
<gene>
    <name evidence="8" type="ORF">HDA37_005751</name>
</gene>
<evidence type="ECO:0000256" key="6">
    <source>
        <dbReference type="SAM" id="Phobius"/>
    </source>
</evidence>
<feature type="domain" description="Major facilitator superfamily (MFS) profile" evidence="7">
    <location>
        <begin position="216"/>
        <end position="403"/>
    </location>
</feature>
<accession>A0A852W880</accession>
<dbReference type="Pfam" id="PF07690">
    <property type="entry name" value="MFS_1"/>
    <property type="match status" value="1"/>
</dbReference>
<evidence type="ECO:0000259" key="7">
    <source>
        <dbReference type="PROSITE" id="PS50850"/>
    </source>
</evidence>
<comment type="subcellular location">
    <subcellularLocation>
        <location evidence="1">Cell membrane</location>
        <topology evidence="1">Multi-pass membrane protein</topology>
    </subcellularLocation>
</comment>
<evidence type="ECO:0000256" key="5">
    <source>
        <dbReference type="ARBA" id="ARBA00023136"/>
    </source>
</evidence>
<evidence type="ECO:0000256" key="1">
    <source>
        <dbReference type="ARBA" id="ARBA00004651"/>
    </source>
</evidence>
<keyword evidence="5 6" id="KW-0472">Membrane</keyword>
<sequence>MFRWLIAFAFSMVGDSAYFFALSWAAAQSGSPAEVGLVLGIGAVPRAILMLGGGVVVDRFGPRTVALASDSMRFLIIAGLSAVLVFATPGLWILILVAVLFGVVDAFFMPAVGALPQAICEPHQLVRVQGLRVLVIRTGNTVGPPLAGAILSWGGSAAAFSFIAVLFGASLLLLWHVRIVPLERPPVEIQPAGEHPAEQAGPGRQLVAGFAYIRSRPVIASLVLTLAMVEIGSIAPLNLGLLLVADENGWGPAGAGWAIAAFGAGAGVSALVLTLLGAVRRAGVTYLISLLVGAAGIAGLAYDGGLLVFIVTSGLIGVALGLNGALAYAFIQHETDPAFIGRVMSVVSVVSFGIGPVGYPMFGALIGVVGLPMAFLCCSGILMVGIVLGVRSAAVRSLTLPSG</sequence>